<gene>
    <name evidence="1" type="ORF">DPEC_G00143080</name>
</gene>
<dbReference type="Proteomes" id="UP001157502">
    <property type="component" value="Chromosome 11"/>
</dbReference>
<evidence type="ECO:0000313" key="2">
    <source>
        <dbReference type="Proteomes" id="UP001157502"/>
    </source>
</evidence>
<evidence type="ECO:0000313" key="1">
    <source>
        <dbReference type="EMBL" id="KAJ8005094.1"/>
    </source>
</evidence>
<sequence length="259" mass="28701">LDEEPLEDFEKLEQLCCISGDEEETLSDLFLGNLELLESLKKTPEQKAKGAGESDKRDKRRGTSTSEVRRRVDLKQEVDRISENTDWLTRSATSALHNDPTGFILSPQMGRHDLQGRSTGHSPIPKEPRSLSKLPTKNGLMMQVCEERLQFSLSENVKTNVFRGATVCDSVILRPWGDQVFDESGDTVSAQDVSNEMPDSKPSSEPQSQSDATDSEPQTVIEQPDITPNQLLANQAMKAKLARLSLSLALPPLPLPLFS</sequence>
<organism evidence="1 2">
    <name type="scientific">Dallia pectoralis</name>
    <name type="common">Alaska blackfish</name>
    <dbReference type="NCBI Taxonomy" id="75939"/>
    <lineage>
        <taxon>Eukaryota</taxon>
        <taxon>Metazoa</taxon>
        <taxon>Chordata</taxon>
        <taxon>Craniata</taxon>
        <taxon>Vertebrata</taxon>
        <taxon>Euteleostomi</taxon>
        <taxon>Actinopterygii</taxon>
        <taxon>Neopterygii</taxon>
        <taxon>Teleostei</taxon>
        <taxon>Protacanthopterygii</taxon>
        <taxon>Esociformes</taxon>
        <taxon>Umbridae</taxon>
        <taxon>Dallia</taxon>
    </lineage>
</organism>
<comment type="caution">
    <text evidence="1">The sequence shown here is derived from an EMBL/GenBank/DDBJ whole genome shotgun (WGS) entry which is preliminary data.</text>
</comment>
<keyword evidence="2" id="KW-1185">Reference proteome</keyword>
<accession>A0ACC2GN46</accession>
<reference evidence="1" key="1">
    <citation type="submission" date="2021-05" db="EMBL/GenBank/DDBJ databases">
        <authorList>
            <person name="Pan Q."/>
            <person name="Jouanno E."/>
            <person name="Zahm M."/>
            <person name="Klopp C."/>
            <person name="Cabau C."/>
            <person name="Louis A."/>
            <person name="Berthelot C."/>
            <person name="Parey E."/>
            <person name="Roest Crollius H."/>
            <person name="Montfort J."/>
            <person name="Robinson-Rechavi M."/>
            <person name="Bouchez O."/>
            <person name="Lampietro C."/>
            <person name="Lopez Roques C."/>
            <person name="Donnadieu C."/>
            <person name="Postlethwait J."/>
            <person name="Bobe J."/>
            <person name="Dillon D."/>
            <person name="Chandos A."/>
            <person name="von Hippel F."/>
            <person name="Guiguen Y."/>
        </authorList>
    </citation>
    <scope>NUCLEOTIDE SEQUENCE</scope>
    <source>
        <strain evidence="1">YG-Jan2019</strain>
    </source>
</reference>
<feature type="non-terminal residue" evidence="1">
    <location>
        <position position="1"/>
    </location>
</feature>
<proteinExistence type="predicted"/>
<feature type="non-terminal residue" evidence="1">
    <location>
        <position position="259"/>
    </location>
</feature>
<dbReference type="EMBL" id="CM055738">
    <property type="protein sequence ID" value="KAJ8005094.1"/>
    <property type="molecule type" value="Genomic_DNA"/>
</dbReference>
<name>A0ACC2GN46_DALPE</name>
<protein>
    <submittedName>
        <fullName evidence="1">Uncharacterized protein</fullName>
    </submittedName>
</protein>